<protein>
    <recommendedName>
        <fullName evidence="3">Nephrocystin 3-like N-terminal domain-containing protein</fullName>
    </recommendedName>
</protein>
<keyword evidence="5" id="KW-1185">Reference proteome</keyword>
<feature type="domain" description="Nephrocystin 3-like N-terminal" evidence="3">
    <location>
        <begin position="420"/>
        <end position="574"/>
    </location>
</feature>
<evidence type="ECO:0000256" key="1">
    <source>
        <dbReference type="ARBA" id="ARBA00022737"/>
    </source>
</evidence>
<evidence type="ECO:0000259" key="3">
    <source>
        <dbReference type="Pfam" id="PF24883"/>
    </source>
</evidence>
<dbReference type="OrthoDB" id="5989012at2759"/>
<sequence>MDPPGAQRGKPRKRDRIKRFFKDPFGSRTGSSSSSRTTSHPTVGGPGTSAQAGHDVAVPTPPAENATRSEIQSNQDNINRAAGGQPPQELSSQAIQSTSPEVIPAQNEVDTFIPTSGHNGASQVSSPFPPSGPLAMSREEAEAQGGTAHVENPVQDHGAAVAEGNPVALSSGTESNIPATATSPAANEAQESAAHVEHQSARVAGKIYEGVKTTLRKIVQVSDAFPPLKSVAAGLLVICDTIDGYGENKEEFNELLKRVEVLSKIMVSCPSDVPQEVKDRFDGLLRTLEEKQKILQVKLDPNRSGVERAILAAQDKQEVLKLTQEVRFAIEIAMFDAIIENRAQTFRIVSGVDWLKEQLNVIEDRTKTMHTMKRNIESLKRFNTFQKLGRVEGAEYSNAKRGPGCIPGSRVSLLSLLLVWATDPSSPHLFWLSGLAGTGKTTVSKTFCSQLNNRGLLGASFFCTLKESDKMDVYLIMPTLAKILAEKRPQFGDALEEILESDDSCRNPTEMELKDQYLKLILLPAEKTFAADELLVFGVDALDECNDRNAIGDFIAAIVSRKPTIALKFFLTSRPEISLRESFESSTHHGWLRLHDIEADIVKADILLYLNDRFKSNSRVYNHYRTNWPPPEIQSIANVSGTLFIIAATMVSYVATYSGNRLKRFQELGQPSANVQLSGIEALYSRILAEAFTDLEQEEADMIQCCLSLLLTAQKPISVGNYAKLLNTDILTIREAFKSLHSVVQVPDEGCDDSPISIFHASFVDYLTSQKCHDKQWAVDKCTAQSMTAEACFTLMDSGLYFGISGVKTSYQSNDDQPTPLQVESALAYACTAWGDHVLYAGLTKPLQQKTQGFVETGKILYWLEVLSVLKNVNYAHNILWDISKVSVPSINLEHEN</sequence>
<feature type="non-terminal residue" evidence="4">
    <location>
        <position position="1"/>
    </location>
</feature>
<dbReference type="AlphaFoldDB" id="A0A9W8MEA2"/>
<dbReference type="EMBL" id="JANBPK010000997">
    <property type="protein sequence ID" value="KAJ2927396.1"/>
    <property type="molecule type" value="Genomic_DNA"/>
</dbReference>
<dbReference type="PANTHER" id="PTHR10039:SF14">
    <property type="entry name" value="NACHT DOMAIN-CONTAINING PROTEIN"/>
    <property type="match status" value="1"/>
</dbReference>
<feature type="compositionally biased region" description="Polar residues" evidence="2">
    <location>
        <begin position="88"/>
        <end position="100"/>
    </location>
</feature>
<dbReference type="PANTHER" id="PTHR10039">
    <property type="entry name" value="AMELOGENIN"/>
    <property type="match status" value="1"/>
</dbReference>
<proteinExistence type="predicted"/>
<accession>A0A9W8MEA2</accession>
<dbReference type="Gene3D" id="3.40.50.300">
    <property type="entry name" value="P-loop containing nucleotide triphosphate hydrolases"/>
    <property type="match status" value="1"/>
</dbReference>
<feature type="compositionally biased region" description="Basic residues" evidence="2">
    <location>
        <begin position="9"/>
        <end position="19"/>
    </location>
</feature>
<dbReference type="CDD" id="cd21037">
    <property type="entry name" value="MLKL_NTD"/>
    <property type="match status" value="1"/>
</dbReference>
<gene>
    <name evidence="4" type="ORF">H1R20_g9698</name>
</gene>
<feature type="region of interest" description="Disordered" evidence="2">
    <location>
        <begin position="168"/>
        <end position="195"/>
    </location>
</feature>
<feature type="compositionally biased region" description="Polar residues" evidence="2">
    <location>
        <begin position="168"/>
        <end position="185"/>
    </location>
</feature>
<evidence type="ECO:0000313" key="5">
    <source>
        <dbReference type="Proteomes" id="UP001140091"/>
    </source>
</evidence>
<dbReference type="InterPro" id="IPR027417">
    <property type="entry name" value="P-loop_NTPase"/>
</dbReference>
<feature type="region of interest" description="Disordered" evidence="2">
    <location>
        <begin position="1"/>
        <end position="147"/>
    </location>
</feature>
<feature type="compositionally biased region" description="Low complexity" evidence="2">
    <location>
        <begin position="23"/>
        <end position="39"/>
    </location>
</feature>
<organism evidence="4 5">
    <name type="scientific">Candolleomyces eurysporus</name>
    <dbReference type="NCBI Taxonomy" id="2828524"/>
    <lineage>
        <taxon>Eukaryota</taxon>
        <taxon>Fungi</taxon>
        <taxon>Dikarya</taxon>
        <taxon>Basidiomycota</taxon>
        <taxon>Agaricomycotina</taxon>
        <taxon>Agaricomycetes</taxon>
        <taxon>Agaricomycetidae</taxon>
        <taxon>Agaricales</taxon>
        <taxon>Agaricineae</taxon>
        <taxon>Psathyrellaceae</taxon>
        <taxon>Candolleomyces</taxon>
    </lineage>
</organism>
<comment type="caution">
    <text evidence="4">The sequence shown here is derived from an EMBL/GenBank/DDBJ whole genome shotgun (WGS) entry which is preliminary data.</text>
</comment>
<name>A0A9W8MEA2_9AGAR</name>
<feature type="compositionally biased region" description="Polar residues" evidence="2">
    <location>
        <begin position="66"/>
        <end position="78"/>
    </location>
</feature>
<dbReference type="Proteomes" id="UP001140091">
    <property type="component" value="Unassembled WGS sequence"/>
</dbReference>
<keyword evidence="1" id="KW-0677">Repeat</keyword>
<evidence type="ECO:0000313" key="4">
    <source>
        <dbReference type="EMBL" id="KAJ2927396.1"/>
    </source>
</evidence>
<dbReference type="SUPFAM" id="SSF52540">
    <property type="entry name" value="P-loop containing nucleoside triphosphate hydrolases"/>
    <property type="match status" value="1"/>
</dbReference>
<dbReference type="InterPro" id="IPR059179">
    <property type="entry name" value="MLKL-like_MCAfunc"/>
</dbReference>
<reference evidence="4" key="1">
    <citation type="submission" date="2022-06" db="EMBL/GenBank/DDBJ databases">
        <title>Genome Sequence of Candolleomyces eurysporus.</title>
        <authorList>
            <person name="Buettner E."/>
        </authorList>
    </citation>
    <scope>NUCLEOTIDE SEQUENCE</scope>
    <source>
        <strain evidence="4">VTCC 930004</strain>
    </source>
</reference>
<feature type="compositionally biased region" description="Polar residues" evidence="2">
    <location>
        <begin position="113"/>
        <end position="126"/>
    </location>
</feature>
<evidence type="ECO:0000256" key="2">
    <source>
        <dbReference type="SAM" id="MobiDB-lite"/>
    </source>
</evidence>
<dbReference type="InterPro" id="IPR056884">
    <property type="entry name" value="NPHP3-like_N"/>
</dbReference>
<dbReference type="Pfam" id="PF24883">
    <property type="entry name" value="NPHP3_N"/>
    <property type="match status" value="1"/>
</dbReference>